<evidence type="ECO:0000256" key="2">
    <source>
        <dbReference type="ARBA" id="ARBA00022552"/>
    </source>
</evidence>
<dbReference type="Gene3D" id="3.30.950.10">
    <property type="entry name" value="Methyltransferase, Cobalt-precorrin-4 Transmethylase, Domain 2"/>
    <property type="match status" value="1"/>
</dbReference>
<keyword evidence="5 6" id="KW-0949">S-adenosyl-L-methionine</keyword>
<dbReference type="GO" id="GO:0008168">
    <property type="term" value="F:methyltransferase activity"/>
    <property type="evidence" value="ECO:0007669"/>
    <property type="project" value="UniProtKB-KW"/>
</dbReference>
<organism evidence="8 9">
    <name type="scientific">Geoalkalibacter halelectricus</name>
    <dbReference type="NCBI Taxonomy" id="2847045"/>
    <lineage>
        <taxon>Bacteria</taxon>
        <taxon>Pseudomonadati</taxon>
        <taxon>Thermodesulfobacteriota</taxon>
        <taxon>Desulfuromonadia</taxon>
        <taxon>Desulfuromonadales</taxon>
        <taxon>Geoalkalibacteraceae</taxon>
        <taxon>Geoalkalibacter</taxon>
    </lineage>
</organism>
<dbReference type="InterPro" id="IPR018063">
    <property type="entry name" value="SAM_MeTrfase_RsmI_CS"/>
</dbReference>
<gene>
    <name evidence="6 8" type="primary">rsmI</name>
    <name evidence="8" type="ORF">L9S41_00420</name>
</gene>
<dbReference type="NCBIfam" id="TIGR00096">
    <property type="entry name" value="16S rRNA (cytidine(1402)-2'-O)-methyltransferase"/>
    <property type="match status" value="1"/>
</dbReference>
<dbReference type="InterPro" id="IPR035996">
    <property type="entry name" value="4pyrrol_Methylase_sf"/>
</dbReference>
<evidence type="ECO:0000256" key="1">
    <source>
        <dbReference type="ARBA" id="ARBA00022490"/>
    </source>
</evidence>
<dbReference type="PANTHER" id="PTHR46111:SF1">
    <property type="entry name" value="RIBOSOMAL RNA SMALL SUBUNIT METHYLTRANSFERASE I"/>
    <property type="match status" value="1"/>
</dbReference>
<evidence type="ECO:0000313" key="8">
    <source>
        <dbReference type="EMBL" id="UWZ79877.1"/>
    </source>
</evidence>
<comment type="function">
    <text evidence="6">Catalyzes the 2'-O-methylation of the ribose of cytidine 1402 (C1402) in 16S rRNA.</text>
</comment>
<keyword evidence="1 6" id="KW-0963">Cytoplasm</keyword>
<dbReference type="PROSITE" id="PS01296">
    <property type="entry name" value="RSMI"/>
    <property type="match status" value="1"/>
</dbReference>
<keyword evidence="2 6" id="KW-0698">rRNA processing</keyword>
<keyword evidence="4 6" id="KW-0808">Transferase</keyword>
<dbReference type="InterPro" id="IPR014776">
    <property type="entry name" value="4pyrrole_Mease_sub2"/>
</dbReference>
<dbReference type="RefSeq" id="WP_260748229.1">
    <property type="nucleotide sequence ID" value="NZ_CP092109.1"/>
</dbReference>
<dbReference type="PANTHER" id="PTHR46111">
    <property type="entry name" value="RIBOSOMAL RNA SMALL SUBUNIT METHYLTRANSFERASE I"/>
    <property type="match status" value="1"/>
</dbReference>
<evidence type="ECO:0000259" key="7">
    <source>
        <dbReference type="Pfam" id="PF00590"/>
    </source>
</evidence>
<evidence type="ECO:0000313" key="9">
    <source>
        <dbReference type="Proteomes" id="UP001060414"/>
    </source>
</evidence>
<dbReference type="CDD" id="cd11648">
    <property type="entry name" value="RsmI"/>
    <property type="match status" value="1"/>
</dbReference>
<evidence type="ECO:0000256" key="5">
    <source>
        <dbReference type="ARBA" id="ARBA00022691"/>
    </source>
</evidence>
<reference evidence="8" key="1">
    <citation type="journal article" date="2022" name="Environ. Microbiol.">
        <title>Geoalkalibacter halelectricus SAP #1 sp. nov. possessing extracellular electron transfer and mineral#reducing capabilities from a haloalkaline environment.</title>
        <authorList>
            <person name="Yadav S."/>
            <person name="Singh R."/>
            <person name="Sundharam S.S."/>
            <person name="Chaudhary S."/>
            <person name="Krishnamurthi S."/>
            <person name="Patil S.A."/>
        </authorList>
    </citation>
    <scope>NUCLEOTIDE SEQUENCE</scope>
    <source>
        <strain evidence="8">SAP-1</strain>
    </source>
</reference>
<comment type="catalytic activity">
    <reaction evidence="6">
        <text>cytidine(1402) in 16S rRNA + S-adenosyl-L-methionine = 2'-O-methylcytidine(1402) in 16S rRNA + S-adenosyl-L-homocysteine + H(+)</text>
        <dbReference type="Rhea" id="RHEA:42924"/>
        <dbReference type="Rhea" id="RHEA-COMP:10285"/>
        <dbReference type="Rhea" id="RHEA-COMP:10286"/>
        <dbReference type="ChEBI" id="CHEBI:15378"/>
        <dbReference type="ChEBI" id="CHEBI:57856"/>
        <dbReference type="ChEBI" id="CHEBI:59789"/>
        <dbReference type="ChEBI" id="CHEBI:74495"/>
        <dbReference type="ChEBI" id="CHEBI:82748"/>
        <dbReference type="EC" id="2.1.1.198"/>
    </reaction>
</comment>
<name>A0ABY5ZL25_9BACT</name>
<keyword evidence="3 6" id="KW-0489">Methyltransferase</keyword>
<feature type="domain" description="Tetrapyrrole methylase" evidence="7">
    <location>
        <begin position="4"/>
        <end position="204"/>
    </location>
</feature>
<dbReference type="EMBL" id="CP092109">
    <property type="protein sequence ID" value="UWZ79877.1"/>
    <property type="molecule type" value="Genomic_DNA"/>
</dbReference>
<dbReference type="GO" id="GO:0032259">
    <property type="term" value="P:methylation"/>
    <property type="evidence" value="ECO:0007669"/>
    <property type="project" value="UniProtKB-KW"/>
</dbReference>
<accession>A0ABY5ZL25</accession>
<dbReference type="EC" id="2.1.1.198" evidence="6"/>
<protein>
    <recommendedName>
        <fullName evidence="6">Ribosomal RNA small subunit methyltransferase I</fullName>
        <ecNumber evidence="6">2.1.1.198</ecNumber>
    </recommendedName>
    <alternativeName>
        <fullName evidence="6">16S rRNA 2'-O-ribose C1402 methyltransferase</fullName>
    </alternativeName>
    <alternativeName>
        <fullName evidence="6">rRNA (cytidine-2'-O-)-methyltransferase RsmI</fullName>
    </alternativeName>
</protein>
<dbReference type="SUPFAM" id="SSF53790">
    <property type="entry name" value="Tetrapyrrole methylase"/>
    <property type="match status" value="1"/>
</dbReference>
<sequence length="279" mass="30383">MAATLYIVATPIGNLEDISLRALRILKEVALIAAEDTRHSRKLLSHYGIATSLVAYHEHNEEARGAQLLNRLEAGQSVALISDAGTPAISDPGFHLVRRCRAAGVSVVAVPGPSALTAALSVAGLPCHRFAFEGFVPPRKKAREDLFTALRDEARTLVFYEAPHRLRASLEAVVGIFGTHRQVAVARELTKKHEELFSGSATEVSAHFAQGEVRGEIVLLIAPAEKGAAPREDVPTALERLGAEQDLPPAELVRRVAKATGEPRSQVYQEYLRWKEKRL</sequence>
<dbReference type="InterPro" id="IPR014777">
    <property type="entry name" value="4pyrrole_Mease_sub1"/>
</dbReference>
<evidence type="ECO:0000256" key="6">
    <source>
        <dbReference type="HAMAP-Rule" id="MF_01877"/>
    </source>
</evidence>
<evidence type="ECO:0000256" key="4">
    <source>
        <dbReference type="ARBA" id="ARBA00022679"/>
    </source>
</evidence>
<dbReference type="InterPro" id="IPR008189">
    <property type="entry name" value="rRNA_ssu_MeTfrase_I"/>
</dbReference>
<dbReference type="PIRSF" id="PIRSF005917">
    <property type="entry name" value="MTase_YraL"/>
    <property type="match status" value="1"/>
</dbReference>
<comment type="similarity">
    <text evidence="6">Belongs to the methyltransferase superfamily. RsmI family.</text>
</comment>
<dbReference type="Proteomes" id="UP001060414">
    <property type="component" value="Chromosome"/>
</dbReference>
<comment type="subcellular location">
    <subcellularLocation>
        <location evidence="6">Cytoplasm</location>
    </subcellularLocation>
</comment>
<dbReference type="Pfam" id="PF00590">
    <property type="entry name" value="TP_methylase"/>
    <property type="match status" value="1"/>
</dbReference>
<dbReference type="HAMAP" id="MF_01877">
    <property type="entry name" value="16SrRNA_methyltr_I"/>
    <property type="match status" value="1"/>
</dbReference>
<proteinExistence type="inferred from homology"/>
<evidence type="ECO:0000256" key="3">
    <source>
        <dbReference type="ARBA" id="ARBA00022603"/>
    </source>
</evidence>
<dbReference type="InterPro" id="IPR000878">
    <property type="entry name" value="4pyrrol_Mease"/>
</dbReference>
<dbReference type="Gene3D" id="3.40.1010.10">
    <property type="entry name" value="Cobalt-precorrin-4 Transmethylase, Domain 1"/>
    <property type="match status" value="1"/>
</dbReference>
<keyword evidence="9" id="KW-1185">Reference proteome</keyword>